<evidence type="ECO:0008006" key="3">
    <source>
        <dbReference type="Google" id="ProtNLM"/>
    </source>
</evidence>
<dbReference type="PROSITE" id="PS51257">
    <property type="entry name" value="PROKAR_LIPOPROTEIN"/>
    <property type="match status" value="1"/>
</dbReference>
<dbReference type="RefSeq" id="WP_257498393.1">
    <property type="nucleotide sequence ID" value="NZ_CP102382.1"/>
</dbReference>
<name>A0ABY5NPR6_9FLAO</name>
<evidence type="ECO:0000313" key="1">
    <source>
        <dbReference type="EMBL" id="UUV20492.1"/>
    </source>
</evidence>
<gene>
    <name evidence="1" type="ORF">NPX36_08945</name>
</gene>
<reference evidence="1 2" key="1">
    <citation type="submission" date="2022-08" db="EMBL/GenBank/DDBJ databases">
        <title>Myroides zhujiangensis sp. nov., a novel bacterium isolated from sediment in the Pearl River Estuary.</title>
        <authorList>
            <person name="Cui L."/>
        </authorList>
    </citation>
    <scope>NUCLEOTIDE SEQUENCE [LARGE SCALE GENOMIC DNA]</scope>
    <source>
        <strain evidence="1 2">SCSIO 72103</strain>
    </source>
</reference>
<keyword evidence="2" id="KW-1185">Reference proteome</keyword>
<dbReference type="Proteomes" id="UP001317001">
    <property type="component" value="Chromosome"/>
</dbReference>
<dbReference type="InterPro" id="IPR032710">
    <property type="entry name" value="NTF2-like_dom_sf"/>
</dbReference>
<evidence type="ECO:0000313" key="2">
    <source>
        <dbReference type="Proteomes" id="UP001317001"/>
    </source>
</evidence>
<dbReference type="EMBL" id="CP102382">
    <property type="protein sequence ID" value="UUV20492.1"/>
    <property type="molecule type" value="Genomic_DNA"/>
</dbReference>
<accession>A0ABY5NPR6</accession>
<protein>
    <recommendedName>
        <fullName evidence="3">DUF4440 domain-containing protein</fullName>
    </recommendedName>
</protein>
<proteinExistence type="predicted"/>
<sequence length="142" mass="16586">MKNIFAILVATLSIVSCAQKKENITPILKSETNTIMDLNKITNENVRKAIEALQNNDKTAFYSYFTKDVVFTDDGRKLDFQSFFDNAFHHKEKFLSIDTIENNGQLINGNFYAGQWGTFRVYFHFHENENKMFNRLDIGQKR</sequence>
<dbReference type="SUPFAM" id="SSF54427">
    <property type="entry name" value="NTF2-like"/>
    <property type="match status" value="1"/>
</dbReference>
<organism evidence="1 2">
    <name type="scientific">Paenimyroides aestuarii</name>
    <dbReference type="NCBI Taxonomy" id="2968490"/>
    <lineage>
        <taxon>Bacteria</taxon>
        <taxon>Pseudomonadati</taxon>
        <taxon>Bacteroidota</taxon>
        <taxon>Flavobacteriia</taxon>
        <taxon>Flavobacteriales</taxon>
        <taxon>Flavobacteriaceae</taxon>
        <taxon>Paenimyroides</taxon>
    </lineage>
</organism>